<feature type="compositionally biased region" description="Basic and acidic residues" evidence="1">
    <location>
        <begin position="64"/>
        <end position="74"/>
    </location>
</feature>
<dbReference type="EMBL" id="KZ270006">
    <property type="protein sequence ID" value="OZC08582.1"/>
    <property type="molecule type" value="Genomic_DNA"/>
</dbReference>
<organism evidence="2 3">
    <name type="scientific">Onchocerca flexuosa</name>
    <dbReference type="NCBI Taxonomy" id="387005"/>
    <lineage>
        <taxon>Eukaryota</taxon>
        <taxon>Metazoa</taxon>
        <taxon>Ecdysozoa</taxon>
        <taxon>Nematoda</taxon>
        <taxon>Chromadorea</taxon>
        <taxon>Rhabditida</taxon>
        <taxon>Spirurina</taxon>
        <taxon>Spiruromorpha</taxon>
        <taxon>Filarioidea</taxon>
        <taxon>Onchocercidae</taxon>
        <taxon>Onchocerca</taxon>
    </lineage>
</organism>
<feature type="non-terminal residue" evidence="2">
    <location>
        <position position="1"/>
    </location>
</feature>
<dbReference type="AlphaFoldDB" id="A0A238BTH8"/>
<dbReference type="OrthoDB" id="5824545at2759"/>
<gene>
    <name evidence="2" type="ORF">X798_04385</name>
</gene>
<evidence type="ECO:0000313" key="2">
    <source>
        <dbReference type="EMBL" id="OZC08582.1"/>
    </source>
</evidence>
<keyword evidence="3" id="KW-1185">Reference proteome</keyword>
<reference evidence="2 3" key="1">
    <citation type="submission" date="2015-12" db="EMBL/GenBank/DDBJ databases">
        <title>Draft genome of the nematode, Onchocerca flexuosa.</title>
        <authorList>
            <person name="Mitreva M."/>
        </authorList>
    </citation>
    <scope>NUCLEOTIDE SEQUENCE [LARGE SCALE GENOMIC DNA]</scope>
    <source>
        <strain evidence="2">Red Deer</strain>
    </source>
</reference>
<evidence type="ECO:0000256" key="1">
    <source>
        <dbReference type="SAM" id="MobiDB-lite"/>
    </source>
</evidence>
<protein>
    <submittedName>
        <fullName evidence="2">Uncharacterized protein</fullName>
    </submittedName>
</protein>
<evidence type="ECO:0000313" key="3">
    <source>
        <dbReference type="Proteomes" id="UP000242913"/>
    </source>
</evidence>
<proteinExistence type="predicted"/>
<sequence>YTKLRVRLAELASSSEFPNSGLFGPSKVTLRVERLLFDVINKAEMALKQLPQHGIKIMASDQDSNQKQDLRKQSVPENFDEERMKKSPSKPVEQQRLVTESSRISSPIVLNERPGVRYLCCDRYFKCNGRNLIAREIWPSDGGCIELNRKELKRFIINNEVRRLNGAKVSRYVAGGSSREYTIDSGIKRTSKDDSALTTESSIKSFTSIFRPDFCEVLQHKAGRNPTEFNSMSVGTDSNGIMKAKQQFRLRRNFEQIIKDSSSEISITSITESPETLISSKTTDLTNRSFDESSSKPTNNKLPVGTYNFMQNSNDQPVSAMKPDGTIVIPGVVYVDNFESLNGVVLKVKVLAKSPNESRRLNIKIGCSDSSQNGRNEWSRNLSA</sequence>
<feature type="region of interest" description="Disordered" evidence="1">
    <location>
        <begin position="60"/>
        <end position="98"/>
    </location>
</feature>
<accession>A0A238BTH8</accession>
<dbReference type="Proteomes" id="UP000242913">
    <property type="component" value="Unassembled WGS sequence"/>
</dbReference>
<name>A0A238BTH8_9BILA</name>